<keyword evidence="1" id="KW-0812">Transmembrane</keyword>
<gene>
    <name evidence="2" type="ORF">Verru16b_00878</name>
</gene>
<dbReference type="PANTHER" id="PTHR34219:SF6">
    <property type="entry name" value="BLR3280 PROTEIN"/>
    <property type="match status" value="1"/>
</dbReference>
<dbReference type="PANTHER" id="PTHR34219">
    <property type="entry name" value="IRON-REGULATED INNER MEMBRANE PROTEIN-RELATED"/>
    <property type="match status" value="1"/>
</dbReference>
<keyword evidence="1" id="KW-0472">Membrane</keyword>
<dbReference type="OrthoDB" id="9760788at2"/>
<keyword evidence="3" id="KW-1185">Reference proteome</keyword>
<dbReference type="AlphaFoldDB" id="A0A1D8ASI5"/>
<reference evidence="2 3" key="1">
    <citation type="submission" date="2016-06" db="EMBL/GenBank/DDBJ databases">
        <title>Three novel species with peptidoglycan cell walls form the new genus Lacunisphaera gen. nov. in the family Opitutaceae of the verrucomicrobial subdivision 4.</title>
        <authorList>
            <person name="Rast P."/>
            <person name="Gloeckner I."/>
            <person name="Jogler M."/>
            <person name="Boedeker C."/>
            <person name="Jeske O."/>
            <person name="Wiegand S."/>
            <person name="Reinhardt R."/>
            <person name="Schumann P."/>
            <person name="Rohde M."/>
            <person name="Spring S."/>
            <person name="Gloeckner F.O."/>
            <person name="Jogler C."/>
        </authorList>
    </citation>
    <scope>NUCLEOTIDE SEQUENCE [LARGE SCALE GENOMIC DNA]</scope>
    <source>
        <strain evidence="2 3">IG16b</strain>
    </source>
</reference>
<dbReference type="KEGG" id="obg:Verru16b_00878"/>
<organism evidence="2 3">
    <name type="scientific">Lacunisphaera limnophila</name>
    <dbReference type="NCBI Taxonomy" id="1838286"/>
    <lineage>
        <taxon>Bacteria</taxon>
        <taxon>Pseudomonadati</taxon>
        <taxon>Verrucomicrobiota</taxon>
        <taxon>Opitutia</taxon>
        <taxon>Opitutales</taxon>
        <taxon>Opitutaceae</taxon>
        <taxon>Lacunisphaera</taxon>
    </lineage>
</organism>
<dbReference type="Pfam" id="PF03929">
    <property type="entry name" value="PepSY_TM"/>
    <property type="match status" value="1"/>
</dbReference>
<keyword evidence="1" id="KW-1133">Transmembrane helix</keyword>
<dbReference type="EMBL" id="CP016094">
    <property type="protein sequence ID" value="AOS43820.1"/>
    <property type="molecule type" value="Genomic_DNA"/>
</dbReference>
<evidence type="ECO:0000256" key="1">
    <source>
        <dbReference type="SAM" id="Phobius"/>
    </source>
</evidence>
<protein>
    <recommendedName>
        <fullName evidence="4">PepSY-associated TM helix</fullName>
    </recommendedName>
</protein>
<dbReference type="STRING" id="1838286.Verru16b_00878"/>
<sequence>MKRQLHLLHRWLGIGLCLFFAAWFCSGFFMMYVEYPQLTRPERLAAAAELDFSAARFTPRGATRALVAGDFAERGTPTRNVPLALPDPAAPVQPDGVRLAQILGRPAYVFTSGPAQPAVVFAHNGEKLGRATAEQAAAAARAFRPGTQPRFLGTIQSDQWAVSSALNAHRPLHHFAYDDPAGTEVYVSSSTAEVVRDSTRRERVLNYFGAVTHYLYPHVLRQYPDAWAWGVDIVAATGCVLALSGLWVGVLRARRRVPETRTIQQRLVRWHYVTGAVFGVVTLTWVFSGWMSMNPGQLNPPRAPTATETAVLAGTRFDAVAFTALPVLPAGTVEAALHHYDGQPLYRATRRDGTTTLVAARADAPLRPPTVAALLARAPELRPEARVVESKVLAEYDDYYYSRHPETGTRPLPVLRVRFADAEATWFHLDIATGQVLDRSTRTNRVFRWLYNGLHSFDWWWLWSRRPLWDVVVIAFCAGGLSLSVLGVVVGVRRLRAEFSRPQSSSSP</sequence>
<dbReference type="InterPro" id="IPR005625">
    <property type="entry name" value="PepSY-ass_TM"/>
</dbReference>
<feature type="transmembrane region" description="Helical" evidence="1">
    <location>
        <begin position="12"/>
        <end position="33"/>
    </location>
</feature>
<accession>A0A1D8ASI5</accession>
<dbReference type="RefSeq" id="WP_069961141.1">
    <property type="nucleotide sequence ID" value="NZ_CP016094.1"/>
</dbReference>
<feature type="transmembrane region" description="Helical" evidence="1">
    <location>
        <begin position="468"/>
        <end position="492"/>
    </location>
</feature>
<feature type="transmembrane region" description="Helical" evidence="1">
    <location>
        <begin position="226"/>
        <end position="251"/>
    </location>
</feature>
<dbReference type="Proteomes" id="UP000095228">
    <property type="component" value="Chromosome"/>
</dbReference>
<feature type="transmembrane region" description="Helical" evidence="1">
    <location>
        <begin position="272"/>
        <end position="291"/>
    </location>
</feature>
<evidence type="ECO:0000313" key="2">
    <source>
        <dbReference type="EMBL" id="AOS43820.1"/>
    </source>
</evidence>
<name>A0A1D8ASI5_9BACT</name>
<evidence type="ECO:0008006" key="4">
    <source>
        <dbReference type="Google" id="ProtNLM"/>
    </source>
</evidence>
<evidence type="ECO:0000313" key="3">
    <source>
        <dbReference type="Proteomes" id="UP000095228"/>
    </source>
</evidence>
<proteinExistence type="predicted"/>